<dbReference type="Proteomes" id="UP000053411">
    <property type="component" value="Unassembled WGS sequence"/>
</dbReference>
<dbReference type="InterPro" id="IPR057678">
    <property type="entry name" value="DUF7918"/>
</dbReference>
<name>A0A0D2H852_9EURO</name>
<dbReference type="OrthoDB" id="3364132at2759"/>
<protein>
    <recommendedName>
        <fullName evidence="2">DUF7918 domain-containing protein</fullName>
    </recommendedName>
</protein>
<gene>
    <name evidence="3" type="ORF">Z520_06114</name>
</gene>
<dbReference type="AlphaFoldDB" id="A0A0D2H852"/>
<dbReference type="GeneID" id="27711860"/>
<evidence type="ECO:0000313" key="4">
    <source>
        <dbReference type="Proteomes" id="UP000053411"/>
    </source>
</evidence>
<reference evidence="3 4" key="1">
    <citation type="submission" date="2015-01" db="EMBL/GenBank/DDBJ databases">
        <title>The Genome Sequence of Fonsecaea multimorphosa CBS 102226.</title>
        <authorList>
            <consortium name="The Broad Institute Genomics Platform"/>
            <person name="Cuomo C."/>
            <person name="de Hoog S."/>
            <person name="Gorbushina A."/>
            <person name="Stielow B."/>
            <person name="Teixiera M."/>
            <person name="Abouelleil A."/>
            <person name="Chapman S.B."/>
            <person name="Priest M."/>
            <person name="Young S.K."/>
            <person name="Wortman J."/>
            <person name="Nusbaum C."/>
            <person name="Birren B."/>
        </authorList>
    </citation>
    <scope>NUCLEOTIDE SEQUENCE [LARGE SCALE GENOMIC DNA]</scope>
    <source>
        <strain evidence="3 4">CBS 102226</strain>
    </source>
</reference>
<organism evidence="3 4">
    <name type="scientific">Fonsecaea multimorphosa CBS 102226</name>
    <dbReference type="NCBI Taxonomy" id="1442371"/>
    <lineage>
        <taxon>Eukaryota</taxon>
        <taxon>Fungi</taxon>
        <taxon>Dikarya</taxon>
        <taxon>Ascomycota</taxon>
        <taxon>Pezizomycotina</taxon>
        <taxon>Eurotiomycetes</taxon>
        <taxon>Chaetothyriomycetidae</taxon>
        <taxon>Chaetothyriales</taxon>
        <taxon>Herpotrichiellaceae</taxon>
        <taxon>Fonsecaea</taxon>
    </lineage>
</organism>
<dbReference type="EMBL" id="KN848072">
    <property type="protein sequence ID" value="KIX98035.1"/>
    <property type="molecule type" value="Genomic_DNA"/>
</dbReference>
<proteinExistence type="predicted"/>
<feature type="compositionally biased region" description="Polar residues" evidence="1">
    <location>
        <begin position="291"/>
        <end position="300"/>
    </location>
</feature>
<dbReference type="STRING" id="1442371.A0A0D2H852"/>
<evidence type="ECO:0000259" key="2">
    <source>
        <dbReference type="Pfam" id="PF25534"/>
    </source>
</evidence>
<dbReference type="Pfam" id="PF25534">
    <property type="entry name" value="DUF7918"/>
    <property type="match status" value="1"/>
</dbReference>
<dbReference type="PANTHER" id="PTHR36223:SF1">
    <property type="entry name" value="TRANSCRIPTION ELONGATION FACTOR EAF N-TERMINAL DOMAIN-CONTAINING PROTEIN"/>
    <property type="match status" value="1"/>
</dbReference>
<sequence>MPFSDFIDVSIHVDGAPLAEYPVPGRGREWLRHTKTRYVEVKAGQKFAVVIQLQPGFQFLSASHLRAVLHIDQEPRSTTAIIQGYPGCATGQDVLRAPRETRIETRLMRDETTGNWYQYGLEFADLHVEPEESSSLPEGVSRNSIAHLGSLRLTLFRANRVKLEDPFVYTASLTKPLENVPETALKGRDVTNNVKYVVEAEAPPPVLGFSKYVPLEGDHGQPWEFVFLYRKRQILQSLGCIPRSLSPPPDPAVMLARTEEMLGETKERARTQILELQARLAKAETARHVNGTISRNGNPTKRTRDQAQLDDDDDELLVLPPPPAKPRVVIDLTDE</sequence>
<dbReference type="VEuPathDB" id="FungiDB:Z520_06114"/>
<dbReference type="PANTHER" id="PTHR36223">
    <property type="entry name" value="BETA-LACTAMASE-TYPE TRANSPEPTIDASE FOLD DOMAIN CONTAINING PROTEIN"/>
    <property type="match status" value="1"/>
</dbReference>
<evidence type="ECO:0000313" key="3">
    <source>
        <dbReference type="EMBL" id="KIX98035.1"/>
    </source>
</evidence>
<evidence type="ECO:0000256" key="1">
    <source>
        <dbReference type="SAM" id="MobiDB-lite"/>
    </source>
</evidence>
<accession>A0A0D2H852</accession>
<feature type="region of interest" description="Disordered" evidence="1">
    <location>
        <begin position="285"/>
        <end position="335"/>
    </location>
</feature>
<feature type="domain" description="DUF7918" evidence="2">
    <location>
        <begin position="7"/>
        <end position="244"/>
    </location>
</feature>
<keyword evidence="4" id="KW-1185">Reference proteome</keyword>
<dbReference type="RefSeq" id="XP_016632158.1">
    <property type="nucleotide sequence ID" value="XM_016776616.1"/>
</dbReference>